<keyword evidence="3" id="KW-0349">Heme</keyword>
<dbReference type="Gene3D" id="1.10.520.10">
    <property type="match status" value="1"/>
</dbReference>
<keyword evidence="4" id="KW-0479">Metal-binding</keyword>
<dbReference type="InterPro" id="IPR000763">
    <property type="entry name" value="Catalase_peroxidase"/>
</dbReference>
<dbReference type="RefSeq" id="WP_132323353.1">
    <property type="nucleotide sequence ID" value="NZ_FWZT01000022.1"/>
</dbReference>
<gene>
    <name evidence="10" type="ORF">SAMN06296036_12237</name>
</gene>
<dbReference type="Pfam" id="PF00141">
    <property type="entry name" value="peroxidase"/>
    <property type="match status" value="1"/>
</dbReference>
<dbReference type="SUPFAM" id="SSF48113">
    <property type="entry name" value="Heme-dependent peroxidases"/>
    <property type="match status" value="2"/>
</dbReference>
<dbReference type="GO" id="GO:0005829">
    <property type="term" value="C:cytosol"/>
    <property type="evidence" value="ECO:0007669"/>
    <property type="project" value="TreeGrafter"/>
</dbReference>
<evidence type="ECO:0000256" key="1">
    <source>
        <dbReference type="ARBA" id="ARBA00001970"/>
    </source>
</evidence>
<dbReference type="Gene3D" id="1.10.420.10">
    <property type="entry name" value="Peroxidase, domain 2"/>
    <property type="match status" value="2"/>
</dbReference>
<dbReference type="EMBL" id="FWZT01000022">
    <property type="protein sequence ID" value="SMF64414.1"/>
    <property type="molecule type" value="Genomic_DNA"/>
</dbReference>
<dbReference type="OrthoDB" id="9759743at2"/>
<evidence type="ECO:0000256" key="6">
    <source>
        <dbReference type="ARBA" id="ARBA00023004"/>
    </source>
</evidence>
<evidence type="ECO:0000256" key="5">
    <source>
        <dbReference type="ARBA" id="ARBA00023002"/>
    </source>
</evidence>
<proteinExistence type="predicted"/>
<name>A0A1Y6CMF0_9BACT</name>
<comment type="cofactor">
    <cofactor evidence="1">
        <name>heme b</name>
        <dbReference type="ChEBI" id="CHEBI:60344"/>
    </cofactor>
</comment>
<dbReference type="PANTHER" id="PTHR30555">
    <property type="entry name" value="HYDROPEROXIDASE I, BIFUNCTIONAL CATALASE-PEROXIDASE"/>
    <property type="match status" value="1"/>
</dbReference>
<feature type="domain" description="Plant heme peroxidase family profile" evidence="9">
    <location>
        <begin position="32"/>
        <end position="328"/>
    </location>
</feature>
<keyword evidence="5" id="KW-0560">Oxidoreductase</keyword>
<sequence>MLTTDLALKYDPRYKAISKRFLKDPQEFGDAFARAWFKLIHRDLGPKSRYLGNDFSNEDFIWQDPLPSADYEMIDDADVQKLKEMIRKVDLSVSDRIKTAWAAAASYRSTDMRGGINGARIRLAPQNTWEVNEPRLLERNIKLLKRIQGQFNAGQKTKQVSLADLIVIAGNSAVEDAAQMAGYRIIVPFTPGRTDASQEQTDVQSFNLLKVTADGFRNYYSQESYMAAEKSFVDRADLLDLTRKEMVVLTGGLRVLGANYKGVEYGELTKYRGALTNDYFINLLDNDIKWVESSEQGIYKGVKRGSGEQLWKATNYDLMFGNNAELRVFAFTYSTPNAKRKFVADFVNAWSKVMTLDRFDLKSH</sequence>
<dbReference type="GO" id="GO:0070301">
    <property type="term" value="P:cellular response to hydrogen peroxide"/>
    <property type="evidence" value="ECO:0007669"/>
    <property type="project" value="TreeGrafter"/>
</dbReference>
<comment type="catalytic activity">
    <reaction evidence="8">
        <text>2 H2O2 = O2 + 2 H2O</text>
        <dbReference type="Rhea" id="RHEA:20309"/>
        <dbReference type="ChEBI" id="CHEBI:15377"/>
        <dbReference type="ChEBI" id="CHEBI:15379"/>
        <dbReference type="ChEBI" id="CHEBI:16240"/>
        <dbReference type="EC" id="1.11.1.21"/>
    </reaction>
</comment>
<dbReference type="InterPro" id="IPR010255">
    <property type="entry name" value="Haem_peroxidase_sf"/>
</dbReference>
<accession>A0A1Y6CMF0</accession>
<dbReference type="GO" id="GO:0020037">
    <property type="term" value="F:heme binding"/>
    <property type="evidence" value="ECO:0007669"/>
    <property type="project" value="InterPro"/>
</dbReference>
<dbReference type="Proteomes" id="UP000192907">
    <property type="component" value="Unassembled WGS sequence"/>
</dbReference>
<keyword evidence="6" id="KW-0408">Iron</keyword>
<dbReference type="STRING" id="1513793.SAMN06296036_12237"/>
<dbReference type="AlphaFoldDB" id="A0A1Y6CMF0"/>
<evidence type="ECO:0000259" key="9">
    <source>
        <dbReference type="Pfam" id="PF00141"/>
    </source>
</evidence>
<dbReference type="InterPro" id="IPR002016">
    <property type="entry name" value="Haem_peroxidase"/>
</dbReference>
<evidence type="ECO:0000256" key="4">
    <source>
        <dbReference type="ARBA" id="ARBA00022723"/>
    </source>
</evidence>
<evidence type="ECO:0000256" key="3">
    <source>
        <dbReference type="ARBA" id="ARBA00022617"/>
    </source>
</evidence>
<evidence type="ECO:0000313" key="10">
    <source>
        <dbReference type="EMBL" id="SMF64414.1"/>
    </source>
</evidence>
<evidence type="ECO:0000256" key="8">
    <source>
        <dbReference type="ARBA" id="ARBA00049145"/>
    </source>
</evidence>
<evidence type="ECO:0000313" key="11">
    <source>
        <dbReference type="Proteomes" id="UP000192907"/>
    </source>
</evidence>
<keyword evidence="11" id="KW-1185">Reference proteome</keyword>
<dbReference type="PANTHER" id="PTHR30555:SF0">
    <property type="entry name" value="CATALASE-PEROXIDASE"/>
    <property type="match status" value="1"/>
</dbReference>
<organism evidence="10 11">
    <name type="scientific">Pseudobacteriovorax antillogorgiicola</name>
    <dbReference type="NCBI Taxonomy" id="1513793"/>
    <lineage>
        <taxon>Bacteria</taxon>
        <taxon>Pseudomonadati</taxon>
        <taxon>Bdellovibrionota</taxon>
        <taxon>Oligoflexia</taxon>
        <taxon>Oligoflexales</taxon>
        <taxon>Pseudobacteriovoracaceae</taxon>
        <taxon>Pseudobacteriovorax</taxon>
    </lineage>
</organism>
<dbReference type="GO" id="GO:0042744">
    <property type="term" value="P:hydrogen peroxide catabolic process"/>
    <property type="evidence" value="ECO:0007669"/>
    <property type="project" value="UniProtKB-KW"/>
</dbReference>
<keyword evidence="2 10" id="KW-0575">Peroxidase</keyword>
<protein>
    <submittedName>
        <fullName evidence="10">Catalase/peroxidase HPI</fullName>
    </submittedName>
</protein>
<reference evidence="11" key="1">
    <citation type="submission" date="2017-04" db="EMBL/GenBank/DDBJ databases">
        <authorList>
            <person name="Varghese N."/>
            <person name="Submissions S."/>
        </authorList>
    </citation>
    <scope>NUCLEOTIDE SEQUENCE [LARGE SCALE GENOMIC DNA]</scope>
    <source>
        <strain evidence="11">RKEM611</strain>
    </source>
</reference>
<keyword evidence="7" id="KW-0376">Hydrogen peroxide</keyword>
<dbReference type="GO" id="GO:0046872">
    <property type="term" value="F:metal ion binding"/>
    <property type="evidence" value="ECO:0007669"/>
    <property type="project" value="UniProtKB-KW"/>
</dbReference>
<evidence type="ECO:0000256" key="2">
    <source>
        <dbReference type="ARBA" id="ARBA00022559"/>
    </source>
</evidence>
<evidence type="ECO:0000256" key="7">
    <source>
        <dbReference type="ARBA" id="ARBA00023324"/>
    </source>
</evidence>
<dbReference type="GO" id="GO:0004096">
    <property type="term" value="F:catalase activity"/>
    <property type="evidence" value="ECO:0007669"/>
    <property type="project" value="InterPro"/>
</dbReference>